<accession>U9T1J1</accession>
<dbReference type="EMBL" id="KI296639">
    <property type="protein sequence ID" value="ESA01222.1"/>
    <property type="molecule type" value="Genomic_DNA"/>
</dbReference>
<evidence type="ECO:0000313" key="1">
    <source>
        <dbReference type="EMBL" id="ESA01222.1"/>
    </source>
</evidence>
<dbReference type="HOGENOM" id="CLU_3093184_0_0_1"/>
<proteinExistence type="predicted"/>
<organism evidence="1">
    <name type="scientific">Rhizophagus irregularis (strain DAOM 181602 / DAOM 197198 / MUCL 43194)</name>
    <name type="common">Arbuscular mycorrhizal fungus</name>
    <name type="synonym">Glomus intraradices</name>
    <dbReference type="NCBI Taxonomy" id="747089"/>
    <lineage>
        <taxon>Eukaryota</taxon>
        <taxon>Fungi</taxon>
        <taxon>Fungi incertae sedis</taxon>
        <taxon>Mucoromycota</taxon>
        <taxon>Glomeromycotina</taxon>
        <taxon>Glomeromycetes</taxon>
        <taxon>Glomerales</taxon>
        <taxon>Glomeraceae</taxon>
        <taxon>Rhizophagus</taxon>
    </lineage>
</organism>
<dbReference type="AlphaFoldDB" id="U9T1J1"/>
<name>U9T1J1_RHIID</name>
<protein>
    <submittedName>
        <fullName evidence="1">Uncharacterized protein</fullName>
    </submittedName>
</protein>
<sequence>MSKNSKTLLIMISKKDAFVWIVESFFSKYGMIKTWKLLFRKGYKHPKASIFY</sequence>
<reference evidence="1" key="1">
    <citation type="submission" date="2013-07" db="EMBL/GenBank/DDBJ databases">
        <title>The genome of an arbuscular mycorrhizal fungus provides insights into the evolution of the oldest plant symbiosis.</title>
        <authorList>
            <consortium name="DOE Joint Genome Institute"/>
            <person name="Tisserant E."/>
            <person name="Malbreil M."/>
            <person name="Kuo A."/>
            <person name="Kohler A."/>
            <person name="Symeonidi A."/>
            <person name="Balestrini R."/>
            <person name="Charron P."/>
            <person name="Duensing N."/>
            <person name="Frei-dit-Frey N."/>
            <person name="Gianinazzi-Pearson V."/>
            <person name="Gilbert B."/>
            <person name="Handa Y."/>
            <person name="Hijri M."/>
            <person name="Kaul R."/>
            <person name="Kawaguchi M."/>
            <person name="Krajinski F."/>
            <person name="Lammers P."/>
            <person name="Lapierre D."/>
            <person name="Masclaux F.G."/>
            <person name="Murat C."/>
            <person name="Morin E."/>
            <person name="Ndikumana S."/>
            <person name="Pagni M."/>
            <person name="Petitpierre D."/>
            <person name="Requena N."/>
            <person name="Rosikiewicz P."/>
            <person name="Riley R."/>
            <person name="Saito K."/>
            <person name="San Clemente H."/>
            <person name="Shapiro H."/>
            <person name="van Tuinen D."/>
            <person name="Becard G."/>
            <person name="Bonfante P."/>
            <person name="Paszkowski U."/>
            <person name="Shachar-Hill Y."/>
            <person name="Young J.P."/>
            <person name="Sanders I.R."/>
            <person name="Henrissat B."/>
            <person name="Rensing S.A."/>
            <person name="Grigoriev I.V."/>
            <person name="Corradi N."/>
            <person name="Roux C."/>
            <person name="Martin F."/>
        </authorList>
    </citation>
    <scope>NUCLEOTIDE SEQUENCE</scope>
    <source>
        <strain evidence="1">DAOM 197198</strain>
    </source>
</reference>
<feature type="non-terminal residue" evidence="1">
    <location>
        <position position="52"/>
    </location>
</feature>
<gene>
    <name evidence="1" type="ORF">GLOINDRAFT_338091</name>
</gene>